<evidence type="ECO:0000256" key="4">
    <source>
        <dbReference type="ARBA" id="ARBA00004563"/>
    </source>
</evidence>
<dbReference type="GO" id="GO:0075512">
    <property type="term" value="P:clathrin-dependent endocytosis of virus by host cell"/>
    <property type="evidence" value="ECO:0007669"/>
    <property type="project" value="UniProtKB-UniRule"/>
</dbReference>
<feature type="coiled-coil region" evidence="32">
    <location>
        <begin position="623"/>
        <end position="657"/>
    </location>
</feature>
<dbReference type="InterPro" id="IPR000777">
    <property type="entry name" value="HIV1_Gp120"/>
</dbReference>
<dbReference type="InterPro" id="IPR000328">
    <property type="entry name" value="GP41-like"/>
</dbReference>
<evidence type="ECO:0000256" key="20">
    <source>
        <dbReference type="ARBA" id="ARBA00022879"/>
    </source>
</evidence>
<dbReference type="InterPro" id="IPR036377">
    <property type="entry name" value="Gp120_core_sf"/>
</dbReference>
<evidence type="ECO:0000256" key="7">
    <source>
        <dbReference type="ARBA" id="ARBA00022506"/>
    </source>
</evidence>
<feature type="lipid moiety-binding region" description="S-palmitoyl cysteine; by host" evidence="32">
    <location>
        <position position="754"/>
    </location>
</feature>
<evidence type="ECO:0000259" key="36">
    <source>
        <dbReference type="Pfam" id="PF00517"/>
    </source>
</evidence>
<dbReference type="GO" id="GO:0016020">
    <property type="term" value="C:membrane"/>
    <property type="evidence" value="ECO:0007669"/>
    <property type="project" value="UniProtKB-UniRule"/>
</dbReference>
<evidence type="ECO:0000256" key="23">
    <source>
        <dbReference type="ARBA" id="ARBA00023046"/>
    </source>
</evidence>
<evidence type="ECO:0000256" key="2">
    <source>
        <dbReference type="ARBA" id="ARBA00004433"/>
    </source>
</evidence>
<dbReference type="GO" id="GO:0019031">
    <property type="term" value="C:viral envelope"/>
    <property type="evidence" value="ECO:0007669"/>
    <property type="project" value="UniProtKB-KW"/>
</dbReference>
<dbReference type="Pfam" id="PF00516">
    <property type="entry name" value="GP120"/>
    <property type="match status" value="1"/>
</dbReference>
<gene>
    <name evidence="32 37" type="primary">env</name>
</gene>
<feature type="region of interest" description="CD4-binding loop" evidence="32">
    <location>
        <begin position="361"/>
        <end position="371"/>
    </location>
</feature>
<dbReference type="FunFam" id="1.10.287.210:FF:000001">
    <property type="entry name" value="Envelope glycoprotein gp160"/>
    <property type="match status" value="1"/>
</dbReference>
<keyword evidence="23 32" id="KW-1039">Host endosome</keyword>
<evidence type="ECO:0000256" key="1">
    <source>
        <dbReference type="ARBA" id="ARBA00004402"/>
    </source>
</evidence>
<dbReference type="GO" id="GO:0005198">
    <property type="term" value="F:structural molecule activity"/>
    <property type="evidence" value="ECO:0007669"/>
    <property type="project" value="UniProtKB-UniRule"/>
</dbReference>
<evidence type="ECO:0000256" key="16">
    <source>
        <dbReference type="ARBA" id="ARBA00022729"/>
    </source>
</evidence>
<evidence type="ECO:0007829" key="38">
    <source>
        <dbReference type="PDB" id="5IQ9"/>
    </source>
</evidence>
<feature type="topological domain" description="Cytoplasmic" evidence="32">
    <location>
        <begin position="696"/>
        <end position="846"/>
    </location>
</feature>
<reference evidence="37" key="1">
    <citation type="journal article" date="2006" name="J. Virol.">
        <title>Neutralizing antibodies do not mediate suppression of human immunodeficiency virus type 1 in elite suppressors or selection of plasma virus variants in patients on highly active antiretroviral therapy.</title>
        <authorList>
            <person name="Bailey J.R."/>
            <person name="Lassen K.G."/>
            <person name="Yang H.C."/>
            <person name="Quinn T.C."/>
            <person name="Ray S.C."/>
            <person name="Blankson J.N."/>
            <person name="Siliciano R.F."/>
        </authorList>
    </citation>
    <scope>NUCLEOTIDE SEQUENCE</scope>
    <source>
        <strain evidence="37">C61v1e3</strain>
    </source>
</reference>
<keyword evidence="9 32" id="KW-1032">Host cell membrane</keyword>
<feature type="region of interest" description="Disordered" evidence="34">
    <location>
        <begin position="709"/>
        <end position="735"/>
    </location>
</feature>
<dbReference type="GO" id="GO:0019064">
    <property type="term" value="P:fusion of virus membrane with host plasma membrane"/>
    <property type="evidence" value="ECO:0007669"/>
    <property type="project" value="UniProtKB-UniRule"/>
</dbReference>
<keyword evidence="12 32" id="KW-1162">Viral penetration into host cytoplasm</keyword>
<feature type="disulfide bond" evidence="32">
    <location>
        <begin position="228"/>
        <end position="239"/>
    </location>
</feature>
<evidence type="ECO:0000256" key="15">
    <source>
        <dbReference type="ARBA" id="ARBA00022703"/>
    </source>
</evidence>
<comment type="subcellular location">
    <subcellularLocation>
        <location evidence="3">Host cell membrane</location>
        <topology evidence="3">Peripheral membrane protein</topology>
    </subcellularLocation>
    <subcellularLocation>
        <location evidence="1">Host cell membrane</location>
        <topology evidence="1">Single-pass type I membrane protein</topology>
    </subcellularLocation>
    <subcellularLocation>
        <location evidence="2">Host endosome membrane</location>
        <topology evidence="2">Peripheral membrane protein</topology>
    </subcellularLocation>
    <subcellularLocation>
        <location evidence="5">Host endosome membrane</location>
        <topology evidence="5">Single-pass type I membrane protein</topology>
    </subcellularLocation>
    <subcellularLocation>
        <location evidence="6">Virion membrane</location>
        <topology evidence="6">Peripheral membrane protein</topology>
    </subcellularLocation>
    <subcellularLocation>
        <location evidence="4">Virion membrane</location>
        <topology evidence="4">Single-pass type I membrane protein</topology>
    </subcellularLocation>
</comment>
<keyword evidence="29 32" id="KW-0899">Viral immunoevasion</keyword>
<keyword evidence="38" id="KW-0002">3D-structure</keyword>
<proteinExistence type="evidence at protein level"/>
<keyword evidence="26 32" id="KW-0564">Palmitate</keyword>
<organismHost>
    <name type="scientific">Homo sapiens</name>
    <name type="common">Human</name>
    <dbReference type="NCBI Taxonomy" id="9606"/>
</organismHost>
<comment type="function">
    <text evidence="32">Surface protein gp120: Attaches the virus to the host lymphoid cell by binding to the primary receptor CD4. This interaction induces a structural rearrangement creating a high affinity binding site for a chemokine coreceptor like CXCR4 and/or CCR5. Acts as a ligand for CD209/DC-SIGN and CLEC4M/DC-SIGNR, which are respectively found on dendritic cells (DCs), and on endothelial cells of liver sinusoids and lymph node sinuses. These interactions allow capture of viral particles at mucosal surfaces by these cells and subsequent transmission to permissive cells. HIV subverts the migration properties of dendritic cells to gain access to CD4+ T-cells in lymph nodes. Virus transmission to permissive T-cells occurs either in trans (without DCs infection, through viral capture and transmission), or in cis (following DCs productive infection, through the usual CD4-gp120 interaction), thereby inducing a robust infection. In trans infection, bound virions remain infectious over days and it is proposed that they are not degraded, but protected in non-lysosomal acidic organelles within the DCs close to the cell membrane thus contributing to the viral infectious potential during DCs' migration from the periphery to the lymphoid tissues. On arrival at lymphoid tissues, intact virions recycle back to DCs' cell surface allowing virus transmission to CD4+ T-cells.</text>
</comment>
<dbReference type="GO" id="GO:0055036">
    <property type="term" value="C:virion membrane"/>
    <property type="evidence" value="ECO:0007669"/>
    <property type="project" value="UniProtKB-SubCell"/>
</dbReference>
<evidence type="ECO:0000256" key="22">
    <source>
        <dbReference type="ARBA" id="ARBA00022989"/>
    </source>
</evidence>
<keyword evidence="16 32" id="KW-0732">Signal</keyword>
<evidence type="ECO:0000313" key="37">
    <source>
        <dbReference type="EMBL" id="ABE03508.1"/>
    </source>
</evidence>
<dbReference type="GO" id="GO:0020002">
    <property type="term" value="C:host cell plasma membrane"/>
    <property type="evidence" value="ECO:0007669"/>
    <property type="project" value="UniProtKB-SubCell"/>
</dbReference>
<dbReference type="SUPFAM" id="SSF58069">
    <property type="entry name" value="Virus ectodomain"/>
    <property type="match status" value="1"/>
</dbReference>
<dbReference type="FunFam" id="2.170.40.20:FF:000004">
    <property type="entry name" value="Envelope glycoprotein gp160"/>
    <property type="match status" value="1"/>
</dbReference>
<dbReference type="GO" id="GO:0039654">
    <property type="term" value="P:fusion of virus membrane with host endosome membrane"/>
    <property type="evidence" value="ECO:0007669"/>
    <property type="project" value="UniProtKB-UniRule"/>
</dbReference>
<feature type="transmembrane region" description="Helical" evidence="33">
    <location>
        <begin position="668"/>
        <end position="695"/>
    </location>
</feature>
<evidence type="ECO:0000256" key="6">
    <source>
        <dbReference type="ARBA" id="ARBA00004650"/>
    </source>
</evidence>
<comment type="miscellaneous">
    <text evidence="32">HIV-1 lineages are divided in three main groups, M (for Major), O (for Outlier), and N (for New, or Non-M, Non-O). The vast majority of strains found worldwide belong to the group M. Group O seems to be endemic to and largely confined to Cameroon and neighboring countries in West Central Africa, where these viruses represent a small minority of HIV-1 strains. The group N is represented by a limited number of isolates from Cameroonian persons. The group M is further subdivided in 9 clades or subtypes (A to D, F to H, J and K).</text>
</comment>
<evidence type="ECO:0000256" key="9">
    <source>
        <dbReference type="ARBA" id="ARBA00022511"/>
    </source>
</evidence>
<comment type="domain">
    <text evidence="32">The membrane proximal external region (MPER) present in gp41 is a tryptophan-rich region recognized by the antibodies 2F5, Z13, and 4E10. MPER seems to play a role in fusion.</text>
</comment>
<comment type="domain">
    <text evidence="32 33">The 17 amino acids long immunosuppressive region is present in many retroviral envelope proteins. Synthetic peptides derived from this relatively conserved sequence inhibit immune function in vitro and in vivo.</text>
</comment>
<comment type="PTM">
    <text evidence="32">Highly glycosylated by host. The high number of glycan on the protein is reffered to as 'glycan shield' because it contributes to hide protein sequence from adaptive immune system.</text>
</comment>
<reference evidence="38" key="2">
    <citation type="journal article" date="2016" name="J. Virol.">
        <title>Optimization of the Solubility of HIV-1-Neutralizing Antibody 10E8 through Somatic Variation and Structure-Based Design.</title>
        <authorList>
            <person name="Kwon Y.D."/>
            <person name="Georgiev I.S."/>
            <person name="Ofek G."/>
            <person name="Zhang B."/>
            <person name="Asokan M."/>
            <person name="Bailer R.T."/>
            <person name="Bao A."/>
            <person name="Caruso W."/>
            <person name="Chen X."/>
            <person name="Choe M."/>
            <person name="Druz A."/>
            <person name="Ko S.Y."/>
            <person name="Louder M.K."/>
            <person name="McKee K."/>
            <person name="O'Dell S."/>
            <person name="Pegu A."/>
            <person name="Rudicell R.S."/>
            <person name="Shi W."/>
            <person name="Wang K."/>
            <person name="Yang Y."/>
            <person name="Alger M."/>
            <person name="Bender M.F."/>
            <person name="Carlton K."/>
            <person name="Cooper J.W."/>
            <person name="Blinn J."/>
            <person name="Eudailey J."/>
            <person name="Lloyd K."/>
            <person name="Parks R."/>
            <person name="Alam S.M."/>
            <person name="Haynes B.F."/>
            <person name="Padte N.N."/>
            <person name="Yu J."/>
            <person name="Ho D.D."/>
            <person name="Huang J."/>
            <person name="Connors M."/>
            <person name="Schwartz R.M."/>
            <person name="Mascola J.R."/>
            <person name="Kwong P.D."/>
        </authorList>
    </citation>
    <scope>X-RAY CRYSTALLOGRAPHY (2.40 ANGSTROMS) OF 645-673</scope>
</reference>
<evidence type="ECO:0000256" key="8">
    <source>
        <dbReference type="ARBA" id="ARBA00022510"/>
    </source>
</evidence>
<dbReference type="CDD" id="cd09909">
    <property type="entry name" value="HIV-1-like_HR1-HR2"/>
    <property type="match status" value="1"/>
</dbReference>
<protein>
    <recommendedName>
        <fullName evidence="32">Envelope glycoprotein gp160</fullName>
    </recommendedName>
    <alternativeName>
        <fullName evidence="32">Env polyprotein</fullName>
    </alternativeName>
    <component>
        <recommendedName>
            <fullName evidence="32">Surface protein gp120</fullName>
            <shortName evidence="32">SU</shortName>
        </recommendedName>
        <alternativeName>
            <fullName evidence="32">Glycoprotein 120</fullName>
            <shortName evidence="32">gp120</shortName>
        </alternativeName>
    </component>
    <component>
        <recommendedName>
            <fullName evidence="32">Transmembrane protein gp41</fullName>
            <shortName evidence="32">TM</shortName>
        </recommendedName>
        <alternativeName>
            <fullName evidence="32">Glycoprotein 41</fullName>
            <shortName evidence="32">gp41</shortName>
        </alternativeName>
    </component>
</protein>
<feature type="region of interest" description="Immunosuppression" evidence="32">
    <location>
        <begin position="564"/>
        <end position="582"/>
    </location>
</feature>
<keyword evidence="14 32" id="KW-0812">Transmembrane</keyword>
<evidence type="ECO:0000256" key="25">
    <source>
        <dbReference type="ARBA" id="ARBA00023136"/>
    </source>
</evidence>
<evidence type="ECO:0000256" key="3">
    <source>
        <dbReference type="ARBA" id="ARBA00004505"/>
    </source>
</evidence>
<evidence type="ECO:0000256" key="31">
    <source>
        <dbReference type="ARBA" id="ARBA00023296"/>
    </source>
</evidence>
<keyword evidence="7 32" id="KW-1168">Fusion of virus membrane with host membrane</keyword>
<dbReference type="HAMAP" id="MF_04083">
    <property type="entry name" value="HIV_ENV"/>
    <property type="match status" value="1"/>
</dbReference>
<name>Q1HSF8_HV1</name>
<dbReference type="PDB" id="5IQ9">
    <property type="method" value="X-ray"/>
    <property type="resolution" value="2.40 A"/>
    <property type="chains" value="C/P=645-673"/>
</dbReference>
<keyword evidence="19 32" id="KW-1043">Host membrane</keyword>
<feature type="disulfide bond" evidence="32">
    <location>
        <begin position="588"/>
        <end position="594"/>
    </location>
</feature>
<feature type="disulfide bond" evidence="32">
    <location>
        <begin position="130"/>
        <end position="156"/>
    </location>
</feature>
<comment type="subcellular location">
    <molecule>Transmembrane protein gp41</molecule>
    <subcellularLocation>
        <location evidence="32">Virion membrane</location>
        <topology evidence="32">Single-pass type I membrane protein</topology>
    </subcellularLocation>
    <subcellularLocation>
        <location evidence="32">Host cell membrane</location>
        <topology evidence="32">Single-pass type I membrane protein</topology>
    </subcellularLocation>
    <subcellularLocation>
        <location evidence="32">Host endosome membrane</location>
        <topology evidence="32">Single-pass type I membrane protein</topology>
    </subcellularLocation>
    <text evidence="32">It is probably concentrated at the site of budding and incorporated into the virions possibly by contacts between the cytoplasmic tail of Env and the N-terminus of Gag.</text>
</comment>
<evidence type="ECO:0000256" key="11">
    <source>
        <dbReference type="ARBA" id="ARBA00022581"/>
    </source>
</evidence>
<feature type="disulfide bond" evidence="32">
    <location>
        <begin position="218"/>
        <end position="247"/>
    </location>
</feature>
<keyword evidence="22 32" id="KW-1133">Transmembrane helix</keyword>
<feature type="region of interest" description="MPER; binding to GalCer" evidence="32">
    <location>
        <begin position="652"/>
        <end position="673"/>
    </location>
</feature>
<comment type="miscellaneous">
    <text evidence="32">Inhibitors targeting HIV-1 viral envelope proteins are used as antiretroviral drugs. Attachment of virions to the cell surface via non-specific interactions and CD4 binding can be blocked by inhibitors that include cyanovirin-N, cyclotriazadisulfonamide analogs, PRO 2000, TNX 355 and PRO 542. In addition, BMS 806 can block CD4-induced conformational changes. Env interactions with the coreceptor molecules can be targeted by CCR5 antagonists including SCH-D, maraviroc (UK 427857) and aplaviroc (GW 873140), and the CXCR4 antagonist AMD 070. Fusion of viral and cellular membranes can be inhibited by peptides such as enfuvirtide and tifuvirtide (T 1249). Resistance to inhibitors associated with mutations in Env are observed. Most of the time, single mutations confer only a modest reduction in drug susceptibility. Combination of several mutations is usually required to develop a high-level drug resistance.</text>
</comment>
<dbReference type="GO" id="GO:0044175">
    <property type="term" value="C:host cell endosome membrane"/>
    <property type="evidence" value="ECO:0007669"/>
    <property type="project" value="UniProtKB-SubCell"/>
</dbReference>
<evidence type="ECO:0000256" key="19">
    <source>
        <dbReference type="ARBA" id="ARBA00022870"/>
    </source>
</evidence>
<evidence type="ECO:0000256" key="5">
    <source>
        <dbReference type="ARBA" id="ARBA00004578"/>
    </source>
</evidence>
<feature type="chain" id="PRO_5023242253" description="Envelope glycoprotein gp160" evidence="32">
    <location>
        <begin position="32"/>
        <end position="846"/>
    </location>
</feature>
<sequence length="846" mass="95846">MTVMGIRKNYQHCGGWGALFLGVLLICSAAEQLWVTVYYGVPVWKEANTTLFCASDAKGYETEKHNVWATHACVPTDPSPQELVLANVTENFNMWKNNMVEQMHEDIISLWDQSLKPCVKLTPLCVTLTCKNVTNTNGTKTNNSSEKTMREEMKNCSFNITTNIRDRIQKQYALFYKLDIVQIDENDNTSYRLISCNTSIITQACPKVSFEPIPIHYCAPAGFAILKCNNETFNGTGPCKNVSTVQCTHGIRPVVSTQLLLNGSLAKGEVIIRSANFSDNAKTIIVQLNESVIINCTRPNNNTRKSIPIGPGRAFYATGDIIGDIRQAHCNVSRKQWNNTLKWVTAKLREQFNKTIVFKNSSGGDPEIVMHSFNCGGEFFYCNTTPLFNNDTNNETEDNNNTITLQCRIKQIINMWQEVGKAMYAPPISGNISCSSNITGLLLTRDGGHNVSDMTETFRPGGGDMKDNWRSELYKYKVVRIEPLGIAPTKAKRRVVQREKRAVGLGAVFIGFLGAAGSTMGAASMTLTVQARQLLSGIVQQQNNLLRAIEAQQHLLQLTVWGIKQLQARILAVERYLKDQQLLGIWGCSGKLICPTTVPWNNSWSNKSMKVIWENMTWMQWEREIENYTGVIYSLIEESQNQQERNEQELLELDKWASLWNWFDITNWLWYIRLFIMIVGGLVGLRIIFVVLSIVNRVRQGYSPLSFQIRPPAPRGPDRPEGIEEEGGERDRDTSGPLVNGFLEIIWVDLRSLCLFSYRHLRDLLLIAARIVEILGRRGWEALKYWWNLLQYWSQELKNSAVSLLNAIAIAVAEGTDRILEILQRAFRAILHIPTRIRQGLERALL</sequence>
<comment type="PTM">
    <text evidence="32">Specific enzymatic cleavages in vivo yield mature proteins. Envelope glycoproteins are synthesized as a inactive precursor that is heavily N-glycosylated and processed likely by host cell furin in the Golgi to yield the mature SU and TM proteins. The cleavage site between SU and TM requires the minimal sequence [KR]-X-[KR]-R. About 2 of the 9 disulfide bonds of gp41 are reduced by P4HB/PDI, following binding to CD4 receptor.</text>
</comment>
<evidence type="ECO:0000259" key="35">
    <source>
        <dbReference type="Pfam" id="PF00516"/>
    </source>
</evidence>
<keyword evidence="17 32" id="KW-1161">Viral attachment to host cell</keyword>
<feature type="domain" description="Retroviral envelope protein GP41-like" evidence="36">
    <location>
        <begin position="520"/>
        <end position="708"/>
    </location>
</feature>
<keyword evidence="8 32" id="KW-1170">Fusion of virus membrane with host endosomal membrane</keyword>
<dbReference type="PDBsum" id="5IQ9"/>
<keyword evidence="25 32" id="KW-0472">Membrane</keyword>
<keyword evidence="30 32" id="KW-0449">Lipoprotein</keyword>
<dbReference type="Gene3D" id="2.170.40.20">
    <property type="entry name" value="Human immunodeficiency virus 1, Gp160, envelope glycoprotein"/>
    <property type="match status" value="2"/>
</dbReference>
<comment type="domain">
    <text evidence="32">The YXXL motif is involved in determining the exact site of viral release at the surface of infected mononuclear cells and promotes endocytosis. YXXL and di-leucine endocytosis motifs interact directly or indirectly with the clathrin adapter complexes, opperate independently, and their activities are not additive.</text>
</comment>
<dbReference type="FunFam" id="2.170.40.20:FF:000003">
    <property type="entry name" value="Envelope glycoprotein gp160"/>
    <property type="match status" value="1"/>
</dbReference>
<feature type="disulfide bond" evidence="32">
    <location>
        <begin position="53"/>
        <end position="73"/>
    </location>
</feature>
<dbReference type="GO" id="GO:0019062">
    <property type="term" value="P:virion attachment to host cell"/>
    <property type="evidence" value="ECO:0007669"/>
    <property type="project" value="UniProtKB-UniRule"/>
</dbReference>
<keyword evidence="13 32" id="KW-0165">Cleavage on pair of basic residues</keyword>
<evidence type="ECO:0000256" key="12">
    <source>
        <dbReference type="ARBA" id="ARBA00022595"/>
    </source>
</evidence>
<dbReference type="SMR" id="Q1HSF8"/>
<evidence type="ECO:0000256" key="17">
    <source>
        <dbReference type="ARBA" id="ARBA00022804"/>
    </source>
</evidence>
<dbReference type="EMBL" id="DQ410516">
    <property type="protein sequence ID" value="ABE03508.1"/>
    <property type="molecule type" value="Genomic_RNA"/>
</dbReference>
<comment type="function">
    <text evidence="32">Envelope glycoprotein gp160: Oligomerizes in the host endoplasmic reticulum into predominantly trimers. In a second time, gp160 transits in the host Golgi, where glycosylation is completed. The precursor is then proteolytically cleaved in the trans-Golgi and thereby activated by cellular furin or furin-like proteases to produce gp120 and gp41.</text>
</comment>
<evidence type="ECO:0000256" key="29">
    <source>
        <dbReference type="ARBA" id="ARBA00023280"/>
    </source>
</evidence>
<comment type="domain">
    <text evidence="32">Some of the most genetically diverse regions of the viral genome are present in Env. They are called variable regions 1 through 5 (V1 through V5). Coreceptor usage of gp120 is determined mainly by the primary structure of the third variable region (V3) in the outer domain of gp120. The sequence of V3 determines which coreceptor, CCR5 and/or CXCR4 (corresponding to R5/macrophage, X4/T cell and R5X4/T cell and macrophage tropism), is used to trigger the fusion potential of the Env complex, and hence which cells the virus can infect. Binding to CCR5 involves a region adjacent in addition to V3.</text>
</comment>
<evidence type="ECO:0000256" key="18">
    <source>
        <dbReference type="ARBA" id="ARBA00022844"/>
    </source>
</evidence>
<feature type="region of interest" description="V1" evidence="32">
    <location>
        <begin position="130"/>
        <end position="155"/>
    </location>
</feature>
<dbReference type="Gene3D" id="1.10.287.210">
    <property type="match status" value="1"/>
</dbReference>
<evidence type="ECO:0000256" key="30">
    <source>
        <dbReference type="ARBA" id="ARBA00023288"/>
    </source>
</evidence>
<dbReference type="InterPro" id="IPR037527">
    <property type="entry name" value="Gp160"/>
</dbReference>
<comment type="function">
    <text evidence="32">Transmembrane protein gp41: Acts as a class I viral fusion protein. Under the current model, the protein has at least 3 conformational states: pre-fusion native state, pre-hairpin intermediate state, and post-fusion hairpin state. During fusion of viral and target intracellular membranes, the coiled coil regions (heptad repeats) assume a trimer-of-hairpins structure, positioning the fusion peptide in close proximity to the C-terminal region of the ectodomain. The formation of this structure appears to drive apposition and subsequent fusion of viral and target cell membranes. Complete fusion occurs in host cell endosomes and is dynamin-dependent, however some lipid transfer might occur at the plasma membrane. The virus undergoes clathrin-dependent internalization long before endosomal fusion, thus minimizing the surface exposure of conserved viral epitopes during fusion and reducing the efficacy of inhibitors targeting these epitopes. Membranes fusion leads to delivery of the nucleocapsid into the cytoplasm.</text>
</comment>
<evidence type="ECO:0000256" key="32">
    <source>
        <dbReference type="HAMAP-Rule" id="MF_04083"/>
    </source>
</evidence>
<comment type="PTM">
    <text evidence="32">Palmitoylation of the transmembrane protein and of Env polyprotein (prior to its proteolytic cleavage) is essential for their association with host cell membrane lipid rafts. Palmitoylation is therefore required for envelope trafficking to classical lipid rafts, but not for viral replication.</text>
</comment>
<comment type="subunit">
    <text evidence="32">The mature envelope protein (Env) consists of a homotrimer of non-covalently associated gp120-gp41 heterodimers. The resulting complex protrudes from the virus surface as a spike. There seems to be as few as 10 spikes on the average virion. Surface protein gp120 interacts with host CD4, CCR5 and CXCR4. Gp120 also interacts with the C-type lectins CD209/DC-SIGN and CLEC4M/DC-SIGNR (collectively referred to as DC-SIGN(R)). Gp120 and gp41 interact with GalCer. Gp120 interacts with host ITGA4/ITGB7 complex; on CD4+ T-cells, this interaction results in rapid activation of integrin ITGAL/LFA-1, which facilitates efficient cell-to-cell spreading of HIV-1. Gp120 interacts with cell-associated heparan sulfate; this interaction increases virus infectivity on permissive cells and may be involved in infection of CD4- cells.</text>
</comment>
<keyword evidence="21 32" id="KW-1164">Virus endocytosis by host</keyword>
<evidence type="ECO:0000256" key="27">
    <source>
        <dbReference type="ARBA" id="ARBA00023157"/>
    </source>
</evidence>
<evidence type="ECO:0000256" key="13">
    <source>
        <dbReference type="ARBA" id="ARBA00022685"/>
    </source>
</evidence>
<evidence type="ECO:0000256" key="26">
    <source>
        <dbReference type="ARBA" id="ARBA00023139"/>
    </source>
</evidence>
<dbReference type="SUPFAM" id="SSF56502">
    <property type="entry name" value="gp120 core"/>
    <property type="match status" value="2"/>
</dbReference>
<keyword evidence="28 32" id="KW-0325">Glycoprotein</keyword>
<evidence type="ECO:0000256" key="24">
    <source>
        <dbReference type="ARBA" id="ARBA00023054"/>
    </source>
</evidence>
<evidence type="ECO:0000256" key="33">
    <source>
        <dbReference type="RuleBase" id="RU363095"/>
    </source>
</evidence>
<keyword evidence="27 32" id="KW-1015">Disulfide bond</keyword>
<keyword evidence="18 32" id="KW-0946">Virion</keyword>
<dbReference type="GO" id="GO:0019082">
    <property type="term" value="P:viral protein processing"/>
    <property type="evidence" value="ECO:0007669"/>
    <property type="project" value="UniProtKB-UniRule"/>
</dbReference>
<comment type="domain">
    <text evidence="32">The CD4-binding region is targeted by the antibody b12.</text>
</comment>
<keyword evidence="20 32" id="KW-0261">Viral envelope protein</keyword>
<feature type="chain" id="PRO_5023242254" description="Transmembrane protein gp41" evidence="32">
    <location>
        <begin position="502"/>
        <end position="846"/>
    </location>
</feature>
<comment type="subcellular location">
    <molecule>Surface protein gp120</molecule>
    <subcellularLocation>
        <location evidence="32">Virion membrane</location>
        <topology evidence="32">Peripheral membrane protein</topology>
    </subcellularLocation>
    <subcellularLocation>
        <location evidence="32">Host cell membrane</location>
        <topology evidence="32">Peripheral membrane protein</topology>
    </subcellularLocation>
    <subcellularLocation>
        <location evidence="32">Host endosome membrane</location>
        <topology evidence="32">Single-pass type I membrane protein</topology>
    </subcellularLocation>
    <text evidence="32">The surface protein is not anchored to the viral envelope, but associates with the extravirion surface through its binding to TM. It is probably concentrated at the site of budding and incorporated into the virions possibly by contacts between the cytoplasmic tail of Env and the N-terminus of Gag.</text>
</comment>
<dbReference type="GO" id="GO:0052031">
    <property type="term" value="P:symbiont-mediated perturbation of host defense response"/>
    <property type="evidence" value="ECO:0007669"/>
    <property type="project" value="UniProtKB-UniRule"/>
</dbReference>
<accession>Q1HSF8</accession>
<feature type="domain" description="Human immunodeficiency virus 1 envelope glycoprotein Gp120" evidence="35">
    <location>
        <begin position="33"/>
        <end position="501"/>
    </location>
</feature>
<comment type="similarity">
    <text evidence="32">Belongs to the HIV-1 env protein family.</text>
</comment>
<feature type="region of interest" description="Fusion peptide" evidence="32">
    <location>
        <begin position="502"/>
        <end position="522"/>
    </location>
</feature>
<dbReference type="FunFam" id="1.20.5.490:FF:000001">
    <property type="entry name" value="Envelope glycoprotein gp160"/>
    <property type="match status" value="1"/>
</dbReference>
<comment type="caution">
    <text evidence="32">Lacks conserved residue(s) required for the propagation of feature annotation.</text>
</comment>
<feature type="site" description="Cleavage; by host furin" evidence="32">
    <location>
        <begin position="501"/>
        <end position="502"/>
    </location>
</feature>
<dbReference type="Gene3D" id="1.20.5.490">
    <property type="entry name" value="Single helix bin"/>
    <property type="match status" value="1"/>
</dbReference>
<dbReference type="GO" id="GO:1903908">
    <property type="term" value="P:positive regulation of plasma membrane raft polarization"/>
    <property type="evidence" value="ECO:0007669"/>
    <property type="project" value="UniProtKB-UniRule"/>
</dbReference>
<keyword evidence="11 32" id="KW-0945">Host-virus interaction</keyword>
<evidence type="ECO:0000256" key="21">
    <source>
        <dbReference type="ARBA" id="ARBA00022890"/>
    </source>
</evidence>
<keyword evidence="31 32" id="KW-1160">Virus entry into host cell</keyword>
<evidence type="ECO:0000256" key="28">
    <source>
        <dbReference type="ARBA" id="ARBA00023180"/>
    </source>
</evidence>
<evidence type="ECO:0000256" key="10">
    <source>
        <dbReference type="ARBA" id="ARBA00022570"/>
    </source>
</evidence>
<feature type="short sequence motif" description="YXXL motif; contains endocytosis signal" evidence="32">
    <location>
        <begin position="702"/>
        <end position="705"/>
    </location>
</feature>
<keyword evidence="24 32" id="KW-0175">Coiled coil</keyword>
<keyword evidence="15 32" id="KW-0053">Apoptosis</keyword>
<evidence type="ECO:0000256" key="34">
    <source>
        <dbReference type="SAM" id="MobiDB-lite"/>
    </source>
</evidence>
<dbReference type="Pfam" id="PF00517">
    <property type="entry name" value="GP41"/>
    <property type="match status" value="1"/>
</dbReference>
<feature type="short sequence motif" description="Di-leucine internalization motif" evidence="32">
    <location>
        <begin position="845"/>
        <end position="846"/>
    </location>
</feature>
<organism evidence="37">
    <name type="scientific">Human immunodeficiency virus type 1</name>
    <name type="common">HIV-1</name>
    <dbReference type="NCBI Taxonomy" id="11676"/>
    <lineage>
        <taxon>Viruses</taxon>
        <taxon>Riboviria</taxon>
        <taxon>Pararnavirae</taxon>
        <taxon>Artverviricota</taxon>
        <taxon>Revtraviricetes</taxon>
        <taxon>Ortervirales</taxon>
        <taxon>Retroviridae</taxon>
        <taxon>Orthoretrovirinae</taxon>
        <taxon>Lentivirus</taxon>
        <taxon>Lentivirus humimdef1</taxon>
    </lineage>
</organism>
<evidence type="ECO:0000256" key="14">
    <source>
        <dbReference type="ARBA" id="ARBA00022692"/>
    </source>
</evidence>
<dbReference type="GO" id="GO:1903911">
    <property type="term" value="P:positive regulation of receptor clustering"/>
    <property type="evidence" value="ECO:0007669"/>
    <property type="project" value="UniProtKB-UniRule"/>
</dbReference>
<keyword evidence="10 32" id="KW-1165">Clathrin-mediated endocytosis of virus by host</keyword>